<dbReference type="AlphaFoldDB" id="K2BVQ4"/>
<dbReference type="EMBL" id="AMFJ01021637">
    <property type="protein sequence ID" value="EKD66329.1"/>
    <property type="molecule type" value="Genomic_DNA"/>
</dbReference>
<protein>
    <submittedName>
        <fullName evidence="2">Uncharacterized protein</fullName>
    </submittedName>
</protein>
<evidence type="ECO:0000313" key="2">
    <source>
        <dbReference type="EMBL" id="EKD66329.1"/>
    </source>
</evidence>
<proteinExistence type="predicted"/>
<comment type="caution">
    <text evidence="2">The sequence shown here is derived from an EMBL/GenBank/DDBJ whole genome shotgun (WGS) entry which is preliminary data.</text>
</comment>
<accession>K2BVQ4</accession>
<organism evidence="2">
    <name type="scientific">uncultured bacterium</name>
    <name type="common">gcode 4</name>
    <dbReference type="NCBI Taxonomy" id="1234023"/>
    <lineage>
        <taxon>Bacteria</taxon>
        <taxon>environmental samples</taxon>
    </lineage>
</organism>
<keyword evidence="1" id="KW-0175">Coiled coil</keyword>
<sequence length="105" mass="12429">MTNSQLLKLIKEHDICDEDSVEITRIFEVMTDDRKVEIIDDWENIARRIKASREQLEKEKEILLIQAISDIEKDLEEYNKRQVRKKTKKDIDILFAPVISEKSGI</sequence>
<name>K2BVQ4_9BACT</name>
<reference evidence="2" key="1">
    <citation type="journal article" date="2012" name="Science">
        <title>Fermentation, hydrogen, and sulfur metabolism in multiple uncultivated bacterial phyla.</title>
        <authorList>
            <person name="Wrighton K.C."/>
            <person name="Thomas B.C."/>
            <person name="Sharon I."/>
            <person name="Miller C.S."/>
            <person name="Castelle C.J."/>
            <person name="VerBerkmoes N.C."/>
            <person name="Wilkins M.J."/>
            <person name="Hettich R.L."/>
            <person name="Lipton M.S."/>
            <person name="Williams K.H."/>
            <person name="Long P.E."/>
            <person name="Banfield J.F."/>
        </authorList>
    </citation>
    <scope>NUCLEOTIDE SEQUENCE [LARGE SCALE GENOMIC DNA]</scope>
</reference>
<evidence type="ECO:0000256" key="1">
    <source>
        <dbReference type="SAM" id="Coils"/>
    </source>
</evidence>
<gene>
    <name evidence="2" type="ORF">ACD_49C00051G0028</name>
</gene>
<feature type="coiled-coil region" evidence="1">
    <location>
        <begin position="39"/>
        <end position="88"/>
    </location>
</feature>